<gene>
    <name evidence="1" type="ORF">LX32DRAFT_331315</name>
</gene>
<organism evidence="1 2">
    <name type="scientific">Colletotrichum zoysiae</name>
    <dbReference type="NCBI Taxonomy" id="1216348"/>
    <lineage>
        <taxon>Eukaryota</taxon>
        <taxon>Fungi</taxon>
        <taxon>Dikarya</taxon>
        <taxon>Ascomycota</taxon>
        <taxon>Pezizomycotina</taxon>
        <taxon>Sordariomycetes</taxon>
        <taxon>Hypocreomycetidae</taxon>
        <taxon>Glomerellales</taxon>
        <taxon>Glomerellaceae</taxon>
        <taxon>Colletotrichum</taxon>
        <taxon>Colletotrichum graminicola species complex</taxon>
    </lineage>
</organism>
<reference evidence="1" key="1">
    <citation type="submission" date="2021-06" db="EMBL/GenBank/DDBJ databases">
        <title>Comparative genomics, transcriptomics and evolutionary studies reveal genomic signatures of adaptation to plant cell wall in hemibiotrophic fungi.</title>
        <authorList>
            <consortium name="DOE Joint Genome Institute"/>
            <person name="Baroncelli R."/>
            <person name="Diaz J.F."/>
            <person name="Benocci T."/>
            <person name="Peng M."/>
            <person name="Battaglia E."/>
            <person name="Haridas S."/>
            <person name="Andreopoulos W."/>
            <person name="Labutti K."/>
            <person name="Pangilinan J."/>
            <person name="Floch G.L."/>
            <person name="Makela M.R."/>
            <person name="Henrissat B."/>
            <person name="Grigoriev I.V."/>
            <person name="Crouch J.A."/>
            <person name="De Vries R.P."/>
            <person name="Sukno S.A."/>
            <person name="Thon M.R."/>
        </authorList>
    </citation>
    <scope>NUCLEOTIDE SEQUENCE</scope>
    <source>
        <strain evidence="1">MAFF235873</strain>
    </source>
</reference>
<dbReference type="AlphaFoldDB" id="A0AAD9M177"/>
<dbReference type="Proteomes" id="UP001232148">
    <property type="component" value="Unassembled WGS sequence"/>
</dbReference>
<protein>
    <submittedName>
        <fullName evidence="1">Uncharacterized protein</fullName>
    </submittedName>
</protein>
<evidence type="ECO:0000313" key="1">
    <source>
        <dbReference type="EMBL" id="KAK2030281.1"/>
    </source>
</evidence>
<comment type="caution">
    <text evidence="1">The sequence shown here is derived from an EMBL/GenBank/DDBJ whole genome shotgun (WGS) entry which is preliminary data.</text>
</comment>
<sequence length="131" mass="14786">MQNNMTAYTSCLLIASQPNQKKTAHEKEIAKDLLRRGGIEPPAPRRCRMATENFTTKPSARVIQTELKIPNIKVEPECAEHWNVMAASRRCVTRVDAKSLLPMAFLLTHGHLAWGTKHRAQRPRPTCVTES</sequence>
<proteinExistence type="predicted"/>
<dbReference type="EMBL" id="MU842853">
    <property type="protein sequence ID" value="KAK2030281.1"/>
    <property type="molecule type" value="Genomic_DNA"/>
</dbReference>
<accession>A0AAD9M177</accession>
<keyword evidence="2" id="KW-1185">Reference proteome</keyword>
<evidence type="ECO:0000313" key="2">
    <source>
        <dbReference type="Proteomes" id="UP001232148"/>
    </source>
</evidence>
<name>A0AAD9M177_9PEZI</name>